<dbReference type="Pfam" id="PF13923">
    <property type="entry name" value="zf-C3HC4_2"/>
    <property type="match status" value="1"/>
</dbReference>
<evidence type="ECO:0000256" key="1">
    <source>
        <dbReference type="ARBA" id="ARBA00022723"/>
    </source>
</evidence>
<dbReference type="PANTHER" id="PTHR47094">
    <property type="entry name" value="ELFLESS, ISOFORM B"/>
    <property type="match status" value="1"/>
</dbReference>
<reference evidence="8 10" key="3">
    <citation type="submission" date="2017-11" db="EMBL/GenBank/DDBJ databases">
        <title>De-novo sequencing of pomegranate (Punica granatum L.) genome.</title>
        <authorList>
            <person name="Akparov Z."/>
            <person name="Amiraslanov A."/>
            <person name="Hajiyeva S."/>
            <person name="Abbasov M."/>
            <person name="Kaur K."/>
            <person name="Hamwieh A."/>
            <person name="Solovyev V."/>
            <person name="Salamov A."/>
            <person name="Braich B."/>
            <person name="Kosarev P."/>
            <person name="Mahmoud A."/>
            <person name="Hajiyev E."/>
            <person name="Babayeva S."/>
            <person name="Izzatullayeva V."/>
            <person name="Mammadov A."/>
            <person name="Mammadov A."/>
            <person name="Sharifova S."/>
            <person name="Ojaghi J."/>
            <person name="Eynullazada K."/>
            <person name="Bayramov B."/>
            <person name="Abdulazimova A."/>
            <person name="Shahmuradov I."/>
        </authorList>
    </citation>
    <scope>NUCLEOTIDE SEQUENCE [LARGE SCALE GENOMIC DNA]</scope>
    <source>
        <strain evidence="8">AG2017</strain>
        <strain evidence="10">cv. AG2017</strain>
        <tissue evidence="8">Leaf</tissue>
    </source>
</reference>
<evidence type="ECO:0000256" key="3">
    <source>
        <dbReference type="ARBA" id="ARBA00022833"/>
    </source>
</evidence>
<dbReference type="Proteomes" id="UP000233551">
    <property type="component" value="Unassembled WGS sequence"/>
</dbReference>
<evidence type="ECO:0000313" key="9">
    <source>
        <dbReference type="Proteomes" id="UP000197138"/>
    </source>
</evidence>
<name>A0A218XDM2_PUNGR</name>
<sequence>MSTRAGRSPPLRGYRRKKTLLNLDLNTPPVENPEQEGTSTQATPQPVNAITTIDVEAIDDDDDVVFCSPSAFAEAKSKSQRNRGRATIVDVDTEAMTHGNKRRRIPAGQPSIDCDHSLNLEGSGNSLVLMEKPAPPPKEPTFTCPICMGPLIEETSTKCGHIFCKACIREAIASQAKCPTCRKRVTVRELIRVFLPATNLV</sequence>
<evidence type="ECO:0000256" key="4">
    <source>
        <dbReference type="PROSITE-ProRule" id="PRU00175"/>
    </source>
</evidence>
<gene>
    <name evidence="7" type="ORF">CDL15_Pgr005298</name>
    <name evidence="8" type="ORF">CRG98_014817</name>
</gene>
<dbReference type="InterPro" id="IPR049627">
    <property type="entry name" value="SLX8"/>
</dbReference>
<dbReference type="InterPro" id="IPR017907">
    <property type="entry name" value="Znf_RING_CS"/>
</dbReference>
<reference evidence="7" key="2">
    <citation type="submission" date="2017-06" db="EMBL/GenBank/DDBJ databases">
        <title>The pomegranate genome and the genomics of punicalagin biosynthesis.</title>
        <authorList>
            <person name="Xu C."/>
        </authorList>
    </citation>
    <scope>NUCLEOTIDE SEQUENCE [LARGE SCALE GENOMIC DNA]</scope>
    <source>
        <tissue evidence="7">Fresh leaf</tissue>
    </source>
</reference>
<dbReference type="PROSITE" id="PS50089">
    <property type="entry name" value="ZF_RING_2"/>
    <property type="match status" value="1"/>
</dbReference>
<dbReference type="SMART" id="SM00184">
    <property type="entry name" value="RING"/>
    <property type="match status" value="1"/>
</dbReference>
<evidence type="ECO:0000313" key="10">
    <source>
        <dbReference type="Proteomes" id="UP000233551"/>
    </source>
</evidence>
<evidence type="ECO:0000256" key="2">
    <source>
        <dbReference type="ARBA" id="ARBA00022771"/>
    </source>
</evidence>
<feature type="region of interest" description="Disordered" evidence="5">
    <location>
        <begin position="1"/>
        <end position="44"/>
    </location>
</feature>
<dbReference type="OrthoDB" id="6105938at2759"/>
<dbReference type="GeneID" id="116187870"/>
<evidence type="ECO:0000313" key="8">
    <source>
        <dbReference type="EMBL" id="PKI64821.1"/>
    </source>
</evidence>
<reference evidence="9" key="1">
    <citation type="journal article" date="2017" name="Plant J.">
        <title>The pomegranate (Punica granatum L.) genome and the genomics of punicalagin biosynthesis.</title>
        <authorList>
            <person name="Qin G."/>
            <person name="Xu C."/>
            <person name="Ming R."/>
            <person name="Tang H."/>
            <person name="Guyot R."/>
            <person name="Kramer E.M."/>
            <person name="Hu Y."/>
            <person name="Yi X."/>
            <person name="Qi Y."/>
            <person name="Xu X."/>
            <person name="Gao Z."/>
            <person name="Pan H."/>
            <person name="Jian J."/>
            <person name="Tian Y."/>
            <person name="Yue Z."/>
            <person name="Xu Y."/>
        </authorList>
    </citation>
    <scope>NUCLEOTIDE SEQUENCE [LARGE SCALE GENOMIC DNA]</scope>
    <source>
        <strain evidence="9">cv. Dabenzi</strain>
    </source>
</reference>
<evidence type="ECO:0000313" key="7">
    <source>
        <dbReference type="EMBL" id="OWM82898.1"/>
    </source>
</evidence>
<keyword evidence="1" id="KW-0479">Metal-binding</keyword>
<dbReference type="SUPFAM" id="SSF57850">
    <property type="entry name" value="RING/U-box"/>
    <property type="match status" value="1"/>
</dbReference>
<dbReference type="InterPro" id="IPR013083">
    <property type="entry name" value="Znf_RING/FYVE/PHD"/>
</dbReference>
<dbReference type="AlphaFoldDB" id="A0A218XDM2"/>
<dbReference type="GO" id="GO:0032183">
    <property type="term" value="F:SUMO binding"/>
    <property type="evidence" value="ECO:0007669"/>
    <property type="project" value="TreeGrafter"/>
</dbReference>
<dbReference type="InterPro" id="IPR001841">
    <property type="entry name" value="Znf_RING"/>
</dbReference>
<dbReference type="Proteomes" id="UP000197138">
    <property type="component" value="Unassembled WGS sequence"/>
</dbReference>
<dbReference type="GO" id="GO:0140082">
    <property type="term" value="F:SUMO-ubiquitin ligase activity"/>
    <property type="evidence" value="ECO:0007669"/>
    <property type="project" value="TreeGrafter"/>
</dbReference>
<dbReference type="PANTHER" id="PTHR47094:SF1">
    <property type="entry name" value="RING-TYPE E3 UBIQUITIN TRANSFERASE"/>
    <property type="match status" value="1"/>
</dbReference>
<dbReference type="STRING" id="22663.A0A218XDM2"/>
<dbReference type="EMBL" id="MTKT01001941">
    <property type="protein sequence ID" value="OWM82898.1"/>
    <property type="molecule type" value="Genomic_DNA"/>
</dbReference>
<keyword evidence="2 4" id="KW-0863">Zinc-finger</keyword>
<keyword evidence="3" id="KW-0862">Zinc</keyword>
<accession>A0A218XDM2</accession>
<organism evidence="7 9">
    <name type="scientific">Punica granatum</name>
    <name type="common">Pomegranate</name>
    <dbReference type="NCBI Taxonomy" id="22663"/>
    <lineage>
        <taxon>Eukaryota</taxon>
        <taxon>Viridiplantae</taxon>
        <taxon>Streptophyta</taxon>
        <taxon>Embryophyta</taxon>
        <taxon>Tracheophyta</taxon>
        <taxon>Spermatophyta</taxon>
        <taxon>Magnoliopsida</taxon>
        <taxon>eudicotyledons</taxon>
        <taxon>Gunneridae</taxon>
        <taxon>Pentapetalae</taxon>
        <taxon>rosids</taxon>
        <taxon>malvids</taxon>
        <taxon>Myrtales</taxon>
        <taxon>Lythraceae</taxon>
        <taxon>Punica</taxon>
    </lineage>
</organism>
<keyword evidence="10" id="KW-1185">Reference proteome</keyword>
<dbReference type="Gene3D" id="3.30.40.10">
    <property type="entry name" value="Zinc/RING finger domain, C3HC4 (zinc finger)"/>
    <property type="match status" value="1"/>
</dbReference>
<protein>
    <recommendedName>
        <fullName evidence="6">RING-type domain-containing protein</fullName>
    </recommendedName>
</protein>
<comment type="caution">
    <text evidence="7">The sequence shown here is derived from an EMBL/GenBank/DDBJ whole genome shotgun (WGS) entry which is preliminary data.</text>
</comment>
<dbReference type="GO" id="GO:0061630">
    <property type="term" value="F:ubiquitin protein ligase activity"/>
    <property type="evidence" value="ECO:0007669"/>
    <property type="project" value="InterPro"/>
</dbReference>
<dbReference type="EMBL" id="PGOL01000793">
    <property type="protein sequence ID" value="PKI64821.1"/>
    <property type="molecule type" value="Genomic_DNA"/>
</dbReference>
<dbReference type="PROSITE" id="PS00518">
    <property type="entry name" value="ZF_RING_1"/>
    <property type="match status" value="1"/>
</dbReference>
<feature type="domain" description="RING-type" evidence="6">
    <location>
        <begin position="144"/>
        <end position="182"/>
    </location>
</feature>
<feature type="compositionally biased region" description="Polar residues" evidence="5">
    <location>
        <begin position="35"/>
        <end position="44"/>
    </location>
</feature>
<evidence type="ECO:0000259" key="6">
    <source>
        <dbReference type="PROSITE" id="PS50089"/>
    </source>
</evidence>
<dbReference type="GO" id="GO:0008270">
    <property type="term" value="F:zinc ion binding"/>
    <property type="evidence" value="ECO:0007669"/>
    <property type="project" value="UniProtKB-KW"/>
</dbReference>
<proteinExistence type="predicted"/>
<dbReference type="GO" id="GO:0006511">
    <property type="term" value="P:ubiquitin-dependent protein catabolic process"/>
    <property type="evidence" value="ECO:0007669"/>
    <property type="project" value="TreeGrafter"/>
</dbReference>
<evidence type="ECO:0000256" key="5">
    <source>
        <dbReference type="SAM" id="MobiDB-lite"/>
    </source>
</evidence>
<dbReference type="GO" id="GO:0033768">
    <property type="term" value="C:SUMO-targeted ubiquitin ligase complex"/>
    <property type="evidence" value="ECO:0007669"/>
    <property type="project" value="TreeGrafter"/>
</dbReference>